<dbReference type="Proteomes" id="UP001486565">
    <property type="component" value="Chromosome"/>
</dbReference>
<reference evidence="1 2" key="1">
    <citation type="submission" date="2023-03" db="EMBL/GenBank/DDBJ databases">
        <title>Novel Species.</title>
        <authorList>
            <person name="Ma S."/>
        </authorList>
    </citation>
    <scope>NUCLEOTIDE SEQUENCE [LARGE SCALE GENOMIC DNA]</scope>
    <source>
        <strain evidence="1 2">LIND6LT2</strain>
    </source>
</reference>
<dbReference type="RefSeq" id="WP_341877546.1">
    <property type="nucleotide sequence ID" value="NZ_CP121687.1"/>
</dbReference>
<name>A0ABZ2Y9A5_9FIRM</name>
<sequence>MATVMNITEINIITADKSDDVWLIEGEITFEEELITTFQASYNSVTGEFEELALETDPKDYDEDDLKEMILKAAEDYE</sequence>
<evidence type="ECO:0000313" key="2">
    <source>
        <dbReference type="Proteomes" id="UP001486565"/>
    </source>
</evidence>
<evidence type="ECO:0008006" key="3">
    <source>
        <dbReference type="Google" id="ProtNLM"/>
    </source>
</evidence>
<evidence type="ECO:0000313" key="1">
    <source>
        <dbReference type="EMBL" id="WZL70583.1"/>
    </source>
</evidence>
<accession>A0ABZ2Y9A5</accession>
<proteinExistence type="predicted"/>
<organism evidence="1 2">
    <name type="scientific">Defluviitalea saccharophila</name>
    <dbReference type="NCBI Taxonomy" id="879970"/>
    <lineage>
        <taxon>Bacteria</taxon>
        <taxon>Bacillati</taxon>
        <taxon>Bacillota</taxon>
        <taxon>Clostridia</taxon>
        <taxon>Lachnospirales</taxon>
        <taxon>Defluviitaleaceae</taxon>
        <taxon>Defluviitalea</taxon>
    </lineage>
</organism>
<dbReference type="EMBL" id="CP121687">
    <property type="protein sequence ID" value="WZL70583.1"/>
    <property type="molecule type" value="Genomic_DNA"/>
</dbReference>
<gene>
    <name evidence="1" type="ORF">QBE51_03385</name>
</gene>
<protein>
    <recommendedName>
        <fullName evidence="3">DUF1292 domain-containing protein</fullName>
    </recommendedName>
</protein>
<keyword evidence="2" id="KW-1185">Reference proteome</keyword>